<accession>A0A2M4D1Q4</accession>
<evidence type="ECO:0000313" key="1">
    <source>
        <dbReference type="EMBL" id="MBW71512.1"/>
    </source>
</evidence>
<protein>
    <submittedName>
        <fullName evidence="1">Putative secreted protein</fullName>
    </submittedName>
</protein>
<name>A0A2M4D1Q4_ANODA</name>
<dbReference type="EMBL" id="GGFL01007334">
    <property type="protein sequence ID" value="MBW71512.1"/>
    <property type="molecule type" value="Transcribed_RNA"/>
</dbReference>
<reference evidence="1" key="1">
    <citation type="submission" date="2018-01" db="EMBL/GenBank/DDBJ databases">
        <title>An insight into the sialome of Amazonian anophelines.</title>
        <authorList>
            <person name="Ribeiro J.M."/>
            <person name="Scarpassa V."/>
            <person name="Calvo E."/>
        </authorList>
    </citation>
    <scope>NUCLEOTIDE SEQUENCE</scope>
</reference>
<organism evidence="1">
    <name type="scientific">Anopheles darlingi</name>
    <name type="common">Mosquito</name>
    <dbReference type="NCBI Taxonomy" id="43151"/>
    <lineage>
        <taxon>Eukaryota</taxon>
        <taxon>Metazoa</taxon>
        <taxon>Ecdysozoa</taxon>
        <taxon>Arthropoda</taxon>
        <taxon>Hexapoda</taxon>
        <taxon>Insecta</taxon>
        <taxon>Pterygota</taxon>
        <taxon>Neoptera</taxon>
        <taxon>Endopterygota</taxon>
        <taxon>Diptera</taxon>
        <taxon>Nematocera</taxon>
        <taxon>Culicoidea</taxon>
        <taxon>Culicidae</taxon>
        <taxon>Anophelinae</taxon>
        <taxon>Anopheles</taxon>
    </lineage>
</organism>
<dbReference type="AlphaFoldDB" id="A0A2M4D1Q4"/>
<proteinExistence type="predicted"/>
<sequence>MFINVFLPLWYRCLQSFDSFPKIPSPSLDLSCCTRTPCCGDPCACQCRSRNYRFIDLYLSVGVVSKGHQKANQGSGVWVGLVTLFGLGPPVLCIPPCPRTKMRKDFIANQPTPDRTDPLCPGQVRESLLRSLVADADDDKEETETWEEALQHPGDHIITPWFTPRSSGVC</sequence>